<gene>
    <name evidence="4" type="ORF">CSUB01_09507</name>
</gene>
<dbReference type="Pfam" id="PF13230">
    <property type="entry name" value="GATase_4"/>
    <property type="match status" value="1"/>
</dbReference>
<dbReference type="STRING" id="1173701.A0A066XX59"/>
<feature type="domain" description="Glutamine amidotransferase type-2" evidence="3">
    <location>
        <begin position="2"/>
        <end position="347"/>
    </location>
</feature>
<dbReference type="GO" id="GO:0061672">
    <property type="term" value="C:glutathione hydrolase complex"/>
    <property type="evidence" value="ECO:0007669"/>
    <property type="project" value="TreeGrafter"/>
</dbReference>
<evidence type="ECO:0000256" key="1">
    <source>
        <dbReference type="ARBA" id="ARBA00022962"/>
    </source>
</evidence>
<protein>
    <submittedName>
        <fullName evidence="4">Putative glutamine amidotransferase class-II</fullName>
    </submittedName>
</protein>
<dbReference type="Gene3D" id="3.60.20.10">
    <property type="entry name" value="Glutamine Phosphoribosylpyrophosphate, subunit 1, domain 1"/>
    <property type="match status" value="1"/>
</dbReference>
<keyword evidence="4" id="KW-0808">Transferase</keyword>
<dbReference type="InterPro" id="IPR026869">
    <property type="entry name" value="EgtC-like"/>
</dbReference>
<evidence type="ECO:0000256" key="2">
    <source>
        <dbReference type="SAM" id="MobiDB-lite"/>
    </source>
</evidence>
<keyword evidence="5" id="KW-1185">Reference proteome</keyword>
<dbReference type="InterPro" id="IPR017932">
    <property type="entry name" value="GATase_2_dom"/>
</dbReference>
<dbReference type="OrthoDB" id="444432at2759"/>
<evidence type="ECO:0000313" key="5">
    <source>
        <dbReference type="Proteomes" id="UP000027238"/>
    </source>
</evidence>
<dbReference type="HOGENOM" id="CLU_042555_1_1_1"/>
<dbReference type="InterPro" id="IPR029055">
    <property type="entry name" value="Ntn_hydrolases_N"/>
</dbReference>
<dbReference type="CDD" id="cd01908">
    <property type="entry name" value="YafJ"/>
    <property type="match status" value="1"/>
</dbReference>
<dbReference type="GO" id="GO:0016740">
    <property type="term" value="F:transferase activity"/>
    <property type="evidence" value="ECO:0007669"/>
    <property type="project" value="UniProtKB-KW"/>
</dbReference>
<dbReference type="PANTHER" id="PTHR43187">
    <property type="entry name" value="GLUTAMINE AMIDOTRANSFERASE DUG3-RELATED"/>
    <property type="match status" value="1"/>
</dbReference>
<accession>A0A066XX59</accession>
<dbReference type="GO" id="GO:0006751">
    <property type="term" value="P:glutathione catabolic process"/>
    <property type="evidence" value="ECO:0007669"/>
    <property type="project" value="TreeGrafter"/>
</dbReference>
<dbReference type="GO" id="GO:0008242">
    <property type="term" value="F:omega peptidase activity"/>
    <property type="evidence" value="ECO:0007669"/>
    <property type="project" value="TreeGrafter"/>
</dbReference>
<sequence length="347" mass="38142">MCRLFAYLGDEPQLLEDVVMRPRHAIVKQIDEHFLPTGHTSVQPFLGELQVAPLAANDAGSPNALTNMDGFGVGWFTSSECDFNPYTDLKWPESLRPVVYKNIRPPLNDLVLKSIVRGTSSNAVLAHIRAAPGLTPVVETNCHPFVFGRYLFAHNGILGSFLRIRTAILQYLPLRYQQAIIGTTDAEYIAAVYFFILCGKDGNWESVYDAGDMAVAMRETIVMLEKMQTEFGPPERESNMLNLVAMSGSSLVAVRYGSPKGLEPPSLYYSTTAGATLNRKYKGFPSDIGGSGDVDAEEDGRLEKTSHGEHVVVASEPSTFNQSEWMLVEPSQMVVADITAGVHVEHL</sequence>
<reference evidence="5" key="1">
    <citation type="journal article" date="2014" name="Genome Announc.">
        <title>Draft genome sequence of Colletotrichum sublineola, a destructive pathogen of cultivated sorghum.</title>
        <authorList>
            <person name="Baroncelli R."/>
            <person name="Sanz-Martin J.M."/>
            <person name="Rech G.E."/>
            <person name="Sukno S.A."/>
            <person name="Thon M.R."/>
        </authorList>
    </citation>
    <scope>NUCLEOTIDE SEQUENCE [LARGE SCALE GENOMIC DNA]</scope>
    <source>
        <strain evidence="5">TX430BB</strain>
    </source>
</reference>
<feature type="region of interest" description="Disordered" evidence="2">
    <location>
        <begin position="288"/>
        <end position="307"/>
    </location>
</feature>
<dbReference type="InterPro" id="IPR052373">
    <property type="entry name" value="Gamma-glu_amide_hydrolase"/>
</dbReference>
<dbReference type="SUPFAM" id="SSF56235">
    <property type="entry name" value="N-terminal nucleophile aminohydrolases (Ntn hydrolases)"/>
    <property type="match status" value="1"/>
</dbReference>
<proteinExistence type="predicted"/>
<keyword evidence="1 4" id="KW-0315">Glutamine amidotransferase</keyword>
<dbReference type="EMBL" id="JMSE01000012">
    <property type="protein sequence ID" value="KDN72259.1"/>
    <property type="molecule type" value="Genomic_DNA"/>
</dbReference>
<dbReference type="GO" id="GO:0005737">
    <property type="term" value="C:cytoplasm"/>
    <property type="evidence" value="ECO:0007669"/>
    <property type="project" value="TreeGrafter"/>
</dbReference>
<organism evidence="4 5">
    <name type="scientific">Colletotrichum sublineola</name>
    <name type="common">Sorghum anthracnose fungus</name>
    <dbReference type="NCBI Taxonomy" id="1173701"/>
    <lineage>
        <taxon>Eukaryota</taxon>
        <taxon>Fungi</taxon>
        <taxon>Dikarya</taxon>
        <taxon>Ascomycota</taxon>
        <taxon>Pezizomycotina</taxon>
        <taxon>Sordariomycetes</taxon>
        <taxon>Hypocreomycetidae</taxon>
        <taxon>Glomerellales</taxon>
        <taxon>Glomerellaceae</taxon>
        <taxon>Colletotrichum</taxon>
        <taxon>Colletotrichum graminicola species complex</taxon>
    </lineage>
</organism>
<name>A0A066XX59_COLSU</name>
<dbReference type="Proteomes" id="UP000027238">
    <property type="component" value="Unassembled WGS sequence"/>
</dbReference>
<comment type="caution">
    <text evidence="4">The sequence shown here is derived from an EMBL/GenBank/DDBJ whole genome shotgun (WGS) entry which is preliminary data.</text>
</comment>
<evidence type="ECO:0000313" key="4">
    <source>
        <dbReference type="EMBL" id="KDN72259.1"/>
    </source>
</evidence>
<dbReference type="AlphaFoldDB" id="A0A066XX59"/>
<dbReference type="OMA" id="CSEHYLP"/>
<evidence type="ECO:0000259" key="3">
    <source>
        <dbReference type="PROSITE" id="PS51278"/>
    </source>
</evidence>
<dbReference type="eggNOG" id="KOG1268">
    <property type="taxonomic scope" value="Eukaryota"/>
</dbReference>
<dbReference type="PANTHER" id="PTHR43187:SF1">
    <property type="entry name" value="GLUTAMINE AMIDOTRANSFERASE DUG3-RELATED"/>
    <property type="match status" value="1"/>
</dbReference>
<dbReference type="PROSITE" id="PS51278">
    <property type="entry name" value="GATASE_TYPE_2"/>
    <property type="match status" value="1"/>
</dbReference>